<proteinExistence type="inferred from homology"/>
<dbReference type="KEGG" id="aaco:K1I37_15390"/>
<dbReference type="AlphaFoldDB" id="A0A9E6ZJQ3"/>
<dbReference type="Proteomes" id="UP000829401">
    <property type="component" value="Chromosome"/>
</dbReference>
<dbReference type="InterPro" id="IPR058531">
    <property type="entry name" value="Baseplate_J_M"/>
</dbReference>
<evidence type="ECO:0000259" key="3">
    <source>
        <dbReference type="Pfam" id="PF26078"/>
    </source>
</evidence>
<feature type="domain" description="Baseplate J-like C-terminal" evidence="4">
    <location>
        <begin position="282"/>
        <end position="368"/>
    </location>
</feature>
<dbReference type="Pfam" id="PF26078">
    <property type="entry name" value="Baseplate_J_M"/>
    <property type="match status" value="1"/>
</dbReference>
<dbReference type="InterPro" id="IPR006949">
    <property type="entry name" value="Barrel_Baseplate_J-like"/>
</dbReference>
<dbReference type="Pfam" id="PF26079">
    <property type="entry name" value="Baseplate_J_C"/>
    <property type="match status" value="1"/>
</dbReference>
<accession>A0A9E6ZJQ3</accession>
<dbReference type="InterPro" id="IPR052399">
    <property type="entry name" value="Phage_Baseplate_Assmbl_Protein"/>
</dbReference>
<organism evidence="5 6">
    <name type="scientific">Alicyclobacillus acidoterrestris (strain ATCC 49025 / DSM 3922 / CIP 106132 / NCIMB 13137 / GD3B)</name>
    <dbReference type="NCBI Taxonomy" id="1356854"/>
    <lineage>
        <taxon>Bacteria</taxon>
        <taxon>Bacillati</taxon>
        <taxon>Bacillota</taxon>
        <taxon>Bacilli</taxon>
        <taxon>Bacillales</taxon>
        <taxon>Alicyclobacillaceae</taxon>
        <taxon>Alicyclobacillus</taxon>
    </lineage>
</organism>
<gene>
    <name evidence="5" type="ORF">K1I37_15390</name>
</gene>
<name>A0A9E6ZJQ3_ALIAG</name>
<evidence type="ECO:0000313" key="6">
    <source>
        <dbReference type="Proteomes" id="UP000829401"/>
    </source>
</evidence>
<dbReference type="InterPro" id="IPR058530">
    <property type="entry name" value="Baseplate_J-like_C"/>
</dbReference>
<evidence type="ECO:0000313" key="5">
    <source>
        <dbReference type="EMBL" id="UNO48056.1"/>
    </source>
</evidence>
<protein>
    <submittedName>
        <fullName evidence="5">Baseplate J/gp47 family protein</fullName>
    </submittedName>
</protein>
<evidence type="ECO:0000259" key="2">
    <source>
        <dbReference type="Pfam" id="PF04865"/>
    </source>
</evidence>
<feature type="domain" description="Baseplate protein J-like barrel" evidence="2">
    <location>
        <begin position="101"/>
        <end position="178"/>
    </location>
</feature>
<feature type="domain" description="Baseplate J-like central" evidence="3">
    <location>
        <begin position="212"/>
        <end position="276"/>
    </location>
</feature>
<dbReference type="EMBL" id="CP080467">
    <property type="protein sequence ID" value="UNO48056.1"/>
    <property type="molecule type" value="Genomic_DNA"/>
</dbReference>
<comment type="similarity">
    <text evidence="1">Belongs to the Mu gp47/PBSX XkdT family.</text>
</comment>
<sequence length="370" mass="37807">MEHINFSDALSTMVSFIQSGLASIGKKITDYSSSSVIGVILAAIASVVDELTTAISVAQQQAYLATATGTNLDNKANDFGITRKQATYAQWTFVATKEVPSQSIITIPAGSLITTQPDSSGTGITYTVDTDTQLPIGSTKVNIPVTCTVAGTQGNIAVGTQLLWASAVPGIDGVEFDDSSNGTPAIDTETDDALRARALAAFKGLSISTTNWYTSTAESVTGVSSALVVPQGRGPGTVDIYIVGDGNTVPSDTIIANTQTVIDAGRVITDDAKVFAPSPVSVDVTMTIKATAGYDPDETAVQVQTAIENYISGLGIGGGINGTLYVSQLQAVALGVTGVANAAAPTVPSSDITFTQSQLPIVGNVQVTGS</sequence>
<dbReference type="PANTHER" id="PTHR37829">
    <property type="entry name" value="PHAGE-LIKE ELEMENT PBSX PROTEIN XKDT"/>
    <property type="match status" value="1"/>
</dbReference>
<dbReference type="PANTHER" id="PTHR37829:SF3">
    <property type="entry name" value="PROTEIN JAYE-RELATED"/>
    <property type="match status" value="1"/>
</dbReference>
<dbReference type="Pfam" id="PF04865">
    <property type="entry name" value="Baseplate_J"/>
    <property type="match status" value="1"/>
</dbReference>
<dbReference type="RefSeq" id="WP_152498764.1">
    <property type="nucleotide sequence ID" value="NZ_AURB01000124.1"/>
</dbReference>
<reference evidence="6" key="1">
    <citation type="journal article" date="2022" name="G3 (Bethesda)">
        <title>Unveiling the complete genome sequence of Alicyclobacillus acidoterrestris DSM 3922T, a taint-producing strain.</title>
        <authorList>
            <person name="Leonardo I.C."/>
            <person name="Barreto Crespo M.T."/>
            <person name="Gaspar F.B."/>
        </authorList>
    </citation>
    <scope>NUCLEOTIDE SEQUENCE [LARGE SCALE GENOMIC DNA]</scope>
    <source>
        <strain evidence="6">DSM 3922</strain>
    </source>
</reference>
<evidence type="ECO:0000256" key="1">
    <source>
        <dbReference type="ARBA" id="ARBA00038087"/>
    </source>
</evidence>
<evidence type="ECO:0000259" key="4">
    <source>
        <dbReference type="Pfam" id="PF26079"/>
    </source>
</evidence>
<keyword evidence="6" id="KW-1185">Reference proteome</keyword>
<dbReference type="OrthoDB" id="9793802at2"/>